<dbReference type="Gene3D" id="6.10.140.1230">
    <property type="match status" value="1"/>
</dbReference>
<evidence type="ECO:0000313" key="3">
    <source>
        <dbReference type="Proteomes" id="UP001634007"/>
    </source>
</evidence>
<dbReference type="EMBL" id="JBJKBG010000003">
    <property type="protein sequence ID" value="KAL3744349.1"/>
    <property type="molecule type" value="Genomic_DNA"/>
</dbReference>
<dbReference type="Proteomes" id="UP001634007">
    <property type="component" value="Unassembled WGS sequence"/>
</dbReference>
<proteinExistence type="predicted"/>
<feature type="region of interest" description="Disordered" evidence="1">
    <location>
        <begin position="15"/>
        <end position="39"/>
    </location>
</feature>
<organism evidence="2 3">
    <name type="scientific">Eucalyptus globulus</name>
    <name type="common">Tasmanian blue gum</name>
    <dbReference type="NCBI Taxonomy" id="34317"/>
    <lineage>
        <taxon>Eukaryota</taxon>
        <taxon>Viridiplantae</taxon>
        <taxon>Streptophyta</taxon>
        <taxon>Embryophyta</taxon>
        <taxon>Tracheophyta</taxon>
        <taxon>Spermatophyta</taxon>
        <taxon>Magnoliopsida</taxon>
        <taxon>eudicotyledons</taxon>
        <taxon>Gunneridae</taxon>
        <taxon>Pentapetalae</taxon>
        <taxon>rosids</taxon>
        <taxon>malvids</taxon>
        <taxon>Myrtales</taxon>
        <taxon>Myrtaceae</taxon>
        <taxon>Myrtoideae</taxon>
        <taxon>Eucalypteae</taxon>
        <taxon>Eucalyptus</taxon>
    </lineage>
</organism>
<accession>A0ABD3KX87</accession>
<dbReference type="AlphaFoldDB" id="A0ABD3KX87"/>
<evidence type="ECO:0000256" key="1">
    <source>
        <dbReference type="SAM" id="MobiDB-lite"/>
    </source>
</evidence>
<gene>
    <name evidence="2" type="ORF">ACJRO7_013591</name>
</gene>
<evidence type="ECO:0000313" key="2">
    <source>
        <dbReference type="EMBL" id="KAL3744349.1"/>
    </source>
</evidence>
<comment type="caution">
    <text evidence="2">The sequence shown here is derived from an EMBL/GenBank/DDBJ whole genome shotgun (WGS) entry which is preliminary data.</text>
</comment>
<reference evidence="2 3" key="1">
    <citation type="submission" date="2024-11" db="EMBL/GenBank/DDBJ databases">
        <title>Chromosome-level genome assembly of Eucalyptus globulus Labill. provides insights into its genome evolution.</title>
        <authorList>
            <person name="Li X."/>
        </authorList>
    </citation>
    <scope>NUCLEOTIDE SEQUENCE [LARGE SCALE GENOMIC DNA]</scope>
    <source>
        <strain evidence="2">CL2024</strain>
        <tissue evidence="2">Fresh tender leaves</tissue>
    </source>
</reference>
<keyword evidence="3" id="KW-1185">Reference proteome</keyword>
<dbReference type="PANTHER" id="PTHR10476">
    <property type="entry name" value="CHARGED MULTIVESICULAR BODY PROTEIN"/>
    <property type="match status" value="1"/>
</dbReference>
<protein>
    <submittedName>
        <fullName evidence="2">Uncharacterized protein</fullName>
    </submittedName>
</protein>
<dbReference type="InterPro" id="IPR005024">
    <property type="entry name" value="Snf7_fam"/>
</dbReference>
<sequence length="249" mass="28268">MVSIMAMHMNLSKWNGRESENRNNPGHLPIRWKPSPQAKHRQNFPQRIFQSIQVERKVLNKGKARSTSQLQRTNSDKKENAICTYHFPFCSQLKKFRTYHTKFIKKSASMHYELSESSEVMKLVNDLVKAPEMADGLIEKFVNDLIDTALDTEDIEEKIDEEVDKVSTAIAGGTAAQLPEAMRKQKVKQSAQTIKLLQKRRSGSRGCHDEEELEEVRACLAEVRSLVPIFLLFHTLTAQEAGKGGANST</sequence>
<name>A0ABD3KX87_EUCGL</name>